<protein>
    <submittedName>
        <fullName evidence="8">U1 small nuclear ribonucleoprotein 70 kDa Short=U1 snRNP 70 kDa</fullName>
    </submittedName>
</protein>
<evidence type="ECO:0000313" key="8">
    <source>
        <dbReference type="EMBL" id="CCO28534.1"/>
    </source>
</evidence>
<dbReference type="SMART" id="SM00360">
    <property type="entry name" value="RRM"/>
    <property type="match status" value="1"/>
</dbReference>
<evidence type="ECO:0000256" key="3">
    <source>
        <dbReference type="ARBA" id="ARBA00023242"/>
    </source>
</evidence>
<accession>M5BNC6</accession>
<dbReference type="InterPro" id="IPR012677">
    <property type="entry name" value="Nucleotide-bd_a/b_plait_sf"/>
</dbReference>
<keyword evidence="4 8" id="KW-0687">Ribonucleoprotein</keyword>
<reference evidence="8 9" key="1">
    <citation type="journal article" date="2013" name="J. Biotechnol.">
        <title>Establishment and interpretation of the genome sequence of the phytopathogenic fungus Rhizoctonia solani AG1-IB isolate 7/3/14.</title>
        <authorList>
            <person name="Wibberg D.W."/>
            <person name="Jelonek L.J."/>
            <person name="Rupp O.R."/>
            <person name="Hennig M.H."/>
            <person name="Eikmeyer F.E."/>
            <person name="Goesmann A.G."/>
            <person name="Hartmann A.H."/>
            <person name="Borriss R.B."/>
            <person name="Grosch R.G."/>
            <person name="Puehler A.P."/>
            <person name="Schlueter A.S."/>
        </authorList>
    </citation>
    <scope>NUCLEOTIDE SEQUENCE [LARGE SCALE GENOMIC DNA]</scope>
    <source>
        <strain evidence="9">AG1-IB / isolate 7/3/14</strain>
    </source>
</reference>
<dbReference type="InterPro" id="IPR051183">
    <property type="entry name" value="U1_U11-U12_snRNP_70-35kDa"/>
</dbReference>
<evidence type="ECO:0000259" key="7">
    <source>
        <dbReference type="PROSITE" id="PS50102"/>
    </source>
</evidence>
<dbReference type="GO" id="GO:0005685">
    <property type="term" value="C:U1 snRNP"/>
    <property type="evidence" value="ECO:0007669"/>
    <property type="project" value="TreeGrafter"/>
</dbReference>
<dbReference type="HOGENOM" id="CLU_754754_0_0_1"/>
<dbReference type="AlphaFoldDB" id="M5BNC6"/>
<dbReference type="PANTHER" id="PTHR13952:SF5">
    <property type="entry name" value="U1 SMALL NUCLEAR RIBONUCLEOPROTEIN 70 KDA"/>
    <property type="match status" value="1"/>
</dbReference>
<dbReference type="InterPro" id="IPR035979">
    <property type="entry name" value="RBD_domain_sf"/>
</dbReference>
<dbReference type="EMBL" id="CAOJ01003438">
    <property type="protein sequence ID" value="CCO28534.1"/>
    <property type="molecule type" value="Genomic_DNA"/>
</dbReference>
<dbReference type="Proteomes" id="UP000012065">
    <property type="component" value="Unassembled WGS sequence"/>
</dbReference>
<sequence>MTHLLPPNLLKLFAPRPPLPFVRSVGKDPDKVRSKNVSGVAALLAEVREDNERGIVEADDRDREEGEEKYTYAEEIKRGIYREKRQQRKKDEFQKAKETYKPADDPEATGDPYKTLFISRLSKNATEDDLRKEFGAYGRIERIRLVKNKRGVSRGYAFIVYDREKDMKEPSEDGNPGDWEVDSEVDLSPLHLPNQLGLVLLQEEEVIEAEAGSEVIEAEGVDLGVVIVVGLGADVVEGLEDEVGMVVAEEEEATAGMVIVPVVAEAEEVGSEEATAALAEAVTAVTGVGEEIGDTVLVEANRVQVGVEGTVRTGAEVEVLASKEDSDMDNRTAGTAERLELDLGAEAGQEDTAGKTTGILPNLANQV</sequence>
<gene>
    <name evidence="8" type="ORF">BN14_02529</name>
</gene>
<feature type="region of interest" description="Disordered" evidence="6">
    <location>
        <begin position="83"/>
        <end position="108"/>
    </location>
</feature>
<dbReference type="PANTHER" id="PTHR13952">
    <property type="entry name" value="U1 SMALL NUCLEAR RIBONUCLEOPROTEIN 70 KD"/>
    <property type="match status" value="1"/>
</dbReference>
<feature type="domain" description="RRM" evidence="7">
    <location>
        <begin position="114"/>
        <end position="174"/>
    </location>
</feature>
<dbReference type="InterPro" id="IPR022023">
    <property type="entry name" value="U1snRNP70_N"/>
</dbReference>
<dbReference type="Gene3D" id="3.30.70.330">
    <property type="match status" value="1"/>
</dbReference>
<comment type="subcellular location">
    <subcellularLocation>
        <location evidence="1">Nucleus</location>
    </subcellularLocation>
</comment>
<organism evidence="8 9">
    <name type="scientific">Thanatephorus cucumeris (strain AG1-IB / isolate 7/3/14)</name>
    <name type="common">Lettuce bottom rot fungus</name>
    <name type="synonym">Rhizoctonia solani</name>
    <dbReference type="NCBI Taxonomy" id="1108050"/>
    <lineage>
        <taxon>Eukaryota</taxon>
        <taxon>Fungi</taxon>
        <taxon>Dikarya</taxon>
        <taxon>Basidiomycota</taxon>
        <taxon>Agaricomycotina</taxon>
        <taxon>Agaricomycetes</taxon>
        <taxon>Cantharellales</taxon>
        <taxon>Ceratobasidiaceae</taxon>
        <taxon>Rhizoctonia</taxon>
        <taxon>Rhizoctonia solani AG-1</taxon>
    </lineage>
</organism>
<dbReference type="Pfam" id="PF12220">
    <property type="entry name" value="U1snRNP70_N"/>
    <property type="match status" value="1"/>
</dbReference>
<feature type="compositionally biased region" description="Basic and acidic residues" evidence="6">
    <location>
        <begin position="83"/>
        <end position="104"/>
    </location>
</feature>
<dbReference type="GO" id="GO:0003729">
    <property type="term" value="F:mRNA binding"/>
    <property type="evidence" value="ECO:0007669"/>
    <property type="project" value="TreeGrafter"/>
</dbReference>
<keyword evidence="3" id="KW-0539">Nucleus</keyword>
<evidence type="ECO:0000256" key="1">
    <source>
        <dbReference type="ARBA" id="ARBA00004123"/>
    </source>
</evidence>
<dbReference type="GO" id="GO:0071011">
    <property type="term" value="C:precatalytic spliceosome"/>
    <property type="evidence" value="ECO:0007669"/>
    <property type="project" value="TreeGrafter"/>
</dbReference>
<dbReference type="InterPro" id="IPR000504">
    <property type="entry name" value="RRM_dom"/>
</dbReference>
<dbReference type="Pfam" id="PF00076">
    <property type="entry name" value="RRM_1"/>
    <property type="match status" value="1"/>
</dbReference>
<dbReference type="GO" id="GO:0000398">
    <property type="term" value="P:mRNA splicing, via spliceosome"/>
    <property type="evidence" value="ECO:0007669"/>
    <property type="project" value="TreeGrafter"/>
</dbReference>
<name>M5BNC6_THACB</name>
<dbReference type="PROSITE" id="PS50102">
    <property type="entry name" value="RRM"/>
    <property type="match status" value="1"/>
</dbReference>
<proteinExistence type="predicted"/>
<evidence type="ECO:0000313" key="9">
    <source>
        <dbReference type="Proteomes" id="UP000012065"/>
    </source>
</evidence>
<dbReference type="GO" id="GO:0030619">
    <property type="term" value="F:U1 snRNA binding"/>
    <property type="evidence" value="ECO:0007669"/>
    <property type="project" value="TreeGrafter"/>
</dbReference>
<evidence type="ECO:0000256" key="4">
    <source>
        <dbReference type="ARBA" id="ARBA00023274"/>
    </source>
</evidence>
<evidence type="ECO:0000256" key="5">
    <source>
        <dbReference type="PROSITE-ProRule" id="PRU00176"/>
    </source>
</evidence>
<evidence type="ECO:0000256" key="6">
    <source>
        <dbReference type="SAM" id="MobiDB-lite"/>
    </source>
</evidence>
<evidence type="ECO:0000256" key="2">
    <source>
        <dbReference type="ARBA" id="ARBA00022884"/>
    </source>
</evidence>
<dbReference type="SUPFAM" id="SSF54928">
    <property type="entry name" value="RNA-binding domain, RBD"/>
    <property type="match status" value="1"/>
</dbReference>
<keyword evidence="2 5" id="KW-0694">RNA-binding</keyword>
<comment type="caution">
    <text evidence="8">The sequence shown here is derived from an EMBL/GenBank/DDBJ whole genome shotgun (WGS) entry which is preliminary data.</text>
</comment>
<dbReference type="GO" id="GO:0071004">
    <property type="term" value="C:U2-type prespliceosome"/>
    <property type="evidence" value="ECO:0007669"/>
    <property type="project" value="TreeGrafter"/>
</dbReference>